<feature type="transmembrane region" description="Helical" evidence="16">
    <location>
        <begin position="141"/>
        <end position="162"/>
    </location>
</feature>
<evidence type="ECO:0000256" key="11">
    <source>
        <dbReference type="ARBA" id="ARBA00023136"/>
    </source>
</evidence>
<gene>
    <name evidence="17" type="primary">pssA</name>
    <name evidence="17" type="ORF">EIC27_02280</name>
</gene>
<evidence type="ECO:0000256" key="6">
    <source>
        <dbReference type="ARBA" id="ARBA00022516"/>
    </source>
</evidence>
<reference evidence="18" key="1">
    <citation type="submission" date="2018-11" db="EMBL/GenBank/DDBJ databases">
        <title>Phylogenetic, genomic, and biogeographic characterization of a novel and ubiquitous marine invertebrate-associated Rickettsiales parasite, Candidatus Marinoinvertebrata rohwerii, gen. nov., sp. nov.</title>
        <authorList>
            <person name="Klinges J.G."/>
            <person name="Rosales S.M."/>
            <person name="Mcminds R."/>
            <person name="Shaver E.C."/>
            <person name="Shantz A."/>
            <person name="Peters E.C."/>
            <person name="Burkepile D.E."/>
            <person name="Silliman B.R."/>
            <person name="Vega Thurber R.L."/>
        </authorList>
    </citation>
    <scope>NUCLEOTIDE SEQUENCE [LARGE SCALE GENOMIC DNA]</scope>
    <source>
        <strain evidence="18">a_cerv_44</strain>
    </source>
</reference>
<evidence type="ECO:0000256" key="7">
    <source>
        <dbReference type="ARBA" id="ARBA00022679"/>
    </source>
</evidence>
<feature type="transmembrane region" description="Helical" evidence="16">
    <location>
        <begin position="40"/>
        <end position="56"/>
    </location>
</feature>
<evidence type="ECO:0000256" key="5">
    <source>
        <dbReference type="ARBA" id="ARBA00017171"/>
    </source>
</evidence>
<dbReference type="Pfam" id="PF01066">
    <property type="entry name" value="CDP-OH_P_transf"/>
    <property type="match status" value="1"/>
</dbReference>
<evidence type="ECO:0000256" key="4">
    <source>
        <dbReference type="ARBA" id="ARBA00013174"/>
    </source>
</evidence>
<dbReference type="OrthoDB" id="9777147at2"/>
<keyword evidence="10" id="KW-0443">Lipid metabolism</keyword>
<evidence type="ECO:0000313" key="17">
    <source>
        <dbReference type="EMBL" id="RST69806.1"/>
    </source>
</evidence>
<evidence type="ECO:0000256" key="14">
    <source>
        <dbReference type="ARBA" id="ARBA00032361"/>
    </source>
</evidence>
<evidence type="ECO:0000256" key="13">
    <source>
        <dbReference type="ARBA" id="ARBA00023264"/>
    </source>
</evidence>
<keyword evidence="7 15" id="KW-0808">Transferase</keyword>
<dbReference type="PROSITE" id="PS00379">
    <property type="entry name" value="CDP_ALCOHOL_P_TRANSF"/>
    <property type="match status" value="1"/>
</dbReference>
<keyword evidence="13" id="KW-1208">Phospholipid metabolism</keyword>
<evidence type="ECO:0000313" key="18">
    <source>
        <dbReference type="Proteomes" id="UP000279470"/>
    </source>
</evidence>
<dbReference type="InterPro" id="IPR050324">
    <property type="entry name" value="CDP-alcohol_PTase-I"/>
</dbReference>
<keyword evidence="6" id="KW-0444">Lipid biosynthesis</keyword>
<dbReference type="GO" id="GO:0003882">
    <property type="term" value="F:CDP-diacylglycerol-serine O-phosphatidyltransferase activity"/>
    <property type="evidence" value="ECO:0007669"/>
    <property type="project" value="UniProtKB-EC"/>
</dbReference>
<comment type="subcellular location">
    <subcellularLocation>
        <location evidence="2">Endomembrane system</location>
        <topology evidence="2">Multi-pass membrane protein</topology>
    </subcellularLocation>
</comment>
<feature type="transmembrane region" description="Helical" evidence="16">
    <location>
        <begin position="229"/>
        <end position="249"/>
    </location>
</feature>
<evidence type="ECO:0000256" key="8">
    <source>
        <dbReference type="ARBA" id="ARBA00022692"/>
    </source>
</evidence>
<dbReference type="InterPro" id="IPR004533">
    <property type="entry name" value="CDP-diaglyc--ser_O-PTrfase"/>
</dbReference>
<keyword evidence="8 16" id="KW-0812">Transmembrane</keyword>
<evidence type="ECO:0000256" key="1">
    <source>
        <dbReference type="ARBA" id="ARBA00000287"/>
    </source>
</evidence>
<name>A0A429XSC9_9RICK</name>
<dbReference type="AlphaFoldDB" id="A0A429XSC9"/>
<dbReference type="NCBIfam" id="TIGR00473">
    <property type="entry name" value="pssA"/>
    <property type="match status" value="1"/>
</dbReference>
<dbReference type="EMBL" id="RXFM01000021">
    <property type="protein sequence ID" value="RST69806.1"/>
    <property type="molecule type" value="Genomic_DNA"/>
</dbReference>
<evidence type="ECO:0000256" key="2">
    <source>
        <dbReference type="ARBA" id="ARBA00004127"/>
    </source>
</evidence>
<comment type="similarity">
    <text evidence="3 15">Belongs to the CDP-alcohol phosphatidyltransferase class-I family.</text>
</comment>
<accession>A0A429XSC9</accession>
<dbReference type="RefSeq" id="WP_126044536.1">
    <property type="nucleotide sequence ID" value="NZ_RXFM01000021.1"/>
</dbReference>
<dbReference type="InterPro" id="IPR048254">
    <property type="entry name" value="CDP_ALCOHOL_P_TRANSF_CS"/>
</dbReference>
<evidence type="ECO:0000256" key="16">
    <source>
        <dbReference type="SAM" id="Phobius"/>
    </source>
</evidence>
<dbReference type="Proteomes" id="UP000279470">
    <property type="component" value="Unassembled WGS sequence"/>
</dbReference>
<keyword evidence="9 16" id="KW-1133">Transmembrane helix</keyword>
<feature type="transmembrane region" description="Helical" evidence="16">
    <location>
        <begin position="207"/>
        <end position="223"/>
    </location>
</feature>
<feature type="transmembrane region" description="Helical" evidence="16">
    <location>
        <begin position="101"/>
        <end position="121"/>
    </location>
</feature>
<dbReference type="GO" id="GO:0008654">
    <property type="term" value="P:phospholipid biosynthetic process"/>
    <property type="evidence" value="ECO:0007669"/>
    <property type="project" value="UniProtKB-KW"/>
</dbReference>
<keyword evidence="12" id="KW-0594">Phospholipid biosynthesis</keyword>
<dbReference type="EC" id="2.7.8.8" evidence="4"/>
<evidence type="ECO:0000256" key="3">
    <source>
        <dbReference type="ARBA" id="ARBA00010441"/>
    </source>
</evidence>
<dbReference type="GO" id="GO:0012505">
    <property type="term" value="C:endomembrane system"/>
    <property type="evidence" value="ECO:0007669"/>
    <property type="project" value="UniProtKB-SubCell"/>
</dbReference>
<dbReference type="GO" id="GO:0016020">
    <property type="term" value="C:membrane"/>
    <property type="evidence" value="ECO:0007669"/>
    <property type="project" value="InterPro"/>
</dbReference>
<dbReference type="PANTHER" id="PTHR14269:SF61">
    <property type="entry name" value="CDP-DIACYLGLYCEROL--SERINE O-PHOSPHATIDYLTRANSFERASE"/>
    <property type="match status" value="1"/>
</dbReference>
<protein>
    <recommendedName>
        <fullName evidence="5">CDP-diacylglycerol--serine O-phosphatidyltransferase</fullName>
        <ecNumber evidence="4">2.7.8.8</ecNumber>
    </recommendedName>
    <alternativeName>
        <fullName evidence="14">Phosphatidylserine synthase</fullName>
    </alternativeName>
</protein>
<comment type="caution">
    <text evidence="17">The sequence shown here is derived from an EMBL/GenBank/DDBJ whole genome shotgun (WGS) entry which is preliminary data.</text>
</comment>
<dbReference type="Gene3D" id="1.20.120.1760">
    <property type="match status" value="1"/>
</dbReference>
<evidence type="ECO:0000256" key="12">
    <source>
        <dbReference type="ARBA" id="ARBA00023209"/>
    </source>
</evidence>
<keyword evidence="11 16" id="KW-0472">Membrane</keyword>
<dbReference type="InterPro" id="IPR000462">
    <property type="entry name" value="CDP-OH_P_trans"/>
</dbReference>
<dbReference type="PANTHER" id="PTHR14269">
    <property type="entry name" value="CDP-DIACYLGLYCEROL--GLYCEROL-3-PHOSPHATE 3-PHOSPHATIDYLTRANSFERASE-RELATED"/>
    <property type="match status" value="1"/>
</dbReference>
<sequence length="502" mass="56666">MTFTSKKINIPLSKLIPSMITIMALCLGITSIRYSLDGKFNIAVALIIIAAFLDGIDGRVARLLNSTSEFGAQLDSLADLCSFGVAPAIAVYLWSLKEIPYKGVGWGIVLVYIACSALRLARFNTQIFDHESKNKEVKNNFFIGVPMPFAAGLLLIPLMCSFEIFKSNLLINSYWFIAFYMIFIGLLMISKIPIYSGKKISVPKERVNLFLILSGIVFTGIIFEPWFLLPIIGLLYIILIPIGSIYYYCKIIKNKDIRTTKISVILVIAFVLMTQSNVKASEYNHSDSIHCLNAIKIFEKKYNIPKNFLYLISLVESGRYNNISKTAQPWPWSVNINGRSEYFKSKTELVSALKKYVASGKENFDIGCNQINYKFHKHNFSSIEKMASPYYNVGYSAYYLASNYLKTNNWQEAVAMYHSKNPYHGSKYIKKIKQTAKTSGSLLMALNTSKKSVINKSFNLNSKVISNSNTNSRLISKKSIGIMVYNNSNKYDDIIKIPKELG</sequence>
<evidence type="ECO:0000256" key="15">
    <source>
        <dbReference type="RuleBase" id="RU003750"/>
    </source>
</evidence>
<keyword evidence="18" id="KW-1185">Reference proteome</keyword>
<evidence type="ECO:0000256" key="9">
    <source>
        <dbReference type="ARBA" id="ARBA00022989"/>
    </source>
</evidence>
<comment type="catalytic activity">
    <reaction evidence="1">
        <text>a CDP-1,2-diacyl-sn-glycerol + L-serine = a 1,2-diacyl-sn-glycero-3-phospho-L-serine + CMP + H(+)</text>
        <dbReference type="Rhea" id="RHEA:16913"/>
        <dbReference type="ChEBI" id="CHEBI:15378"/>
        <dbReference type="ChEBI" id="CHEBI:33384"/>
        <dbReference type="ChEBI" id="CHEBI:57262"/>
        <dbReference type="ChEBI" id="CHEBI:58332"/>
        <dbReference type="ChEBI" id="CHEBI:60377"/>
        <dbReference type="EC" id="2.7.8.8"/>
    </reaction>
</comment>
<dbReference type="InterPro" id="IPR023346">
    <property type="entry name" value="Lysozyme-like_dom_sf"/>
</dbReference>
<organism evidence="17 18">
    <name type="scientific">Candidatus Aquarickettsia rohweri</name>
    <dbReference type="NCBI Taxonomy" id="2602574"/>
    <lineage>
        <taxon>Bacteria</taxon>
        <taxon>Pseudomonadati</taxon>
        <taxon>Pseudomonadota</taxon>
        <taxon>Alphaproteobacteria</taxon>
        <taxon>Rickettsiales</taxon>
        <taxon>Candidatus Midichloriaceae</taxon>
        <taxon>Candidatus Aquarickettsia</taxon>
    </lineage>
</organism>
<proteinExistence type="inferred from homology"/>
<feature type="transmembrane region" description="Helical" evidence="16">
    <location>
        <begin position="12"/>
        <end position="34"/>
    </location>
</feature>
<feature type="transmembrane region" description="Helical" evidence="16">
    <location>
        <begin position="174"/>
        <end position="195"/>
    </location>
</feature>
<dbReference type="InterPro" id="IPR043130">
    <property type="entry name" value="CDP-OH_PTrfase_TM_dom"/>
</dbReference>
<evidence type="ECO:0000256" key="10">
    <source>
        <dbReference type="ARBA" id="ARBA00023098"/>
    </source>
</evidence>
<dbReference type="SUPFAM" id="SSF53955">
    <property type="entry name" value="Lysozyme-like"/>
    <property type="match status" value="1"/>
</dbReference>